<dbReference type="Proteomes" id="UP000288162">
    <property type="component" value="Segment"/>
</dbReference>
<gene>
    <name evidence="1" type="primary">35</name>
    <name evidence="1" type="ORF">SEA_MALEC_35</name>
</gene>
<accession>A0A3Q9R8V5</accession>
<sequence length="55" mass="5928">MPDLTVPNPSALKAYVEDYERLRGAGSADTNLMLLLADSIVTEVRALGFPDLPPI</sequence>
<evidence type="ECO:0000313" key="2">
    <source>
        <dbReference type="Proteomes" id="UP000288162"/>
    </source>
</evidence>
<dbReference type="RefSeq" id="YP_010064126.1">
    <property type="nucleotide sequence ID" value="NC_054813.1"/>
</dbReference>
<reference evidence="1 2" key="1">
    <citation type="submission" date="2018-12" db="EMBL/GenBank/DDBJ databases">
        <authorList>
            <person name="Thompson B.N."/>
            <person name="Stekardis J.M."/>
            <person name="Congleton H.K."/>
            <person name="Gaffney B.L."/>
            <person name="Staples A.K."/>
            <person name="King R.A."/>
            <person name="Rinehart C.A."/>
            <person name="Rowland N.S."/>
            <person name="Garlena R.A."/>
            <person name="Russell D.A."/>
            <person name="Pope W.H."/>
            <person name="Jacobs-Sera D."/>
            <person name="Hendrix R.W."/>
            <person name="Hatfull G.F."/>
        </authorList>
    </citation>
    <scope>NUCLEOTIDE SEQUENCE [LARGE SCALE GENOMIC DNA]</scope>
</reference>
<organism evidence="1 2">
    <name type="scientific">Mycobacterium phage Malec</name>
    <dbReference type="NCBI Taxonomy" id="2500574"/>
    <lineage>
        <taxon>Viruses</taxon>
        <taxon>Duplodnaviria</taxon>
        <taxon>Heunggongvirae</taxon>
        <taxon>Uroviricota</taxon>
        <taxon>Caudoviricetes</taxon>
        <taxon>Turbidovirus</taxon>
        <taxon>Turbidovirus malec</taxon>
    </lineage>
</organism>
<name>A0A3Q9R8V5_9CAUD</name>
<dbReference type="EMBL" id="MK284522">
    <property type="protein sequence ID" value="AZV00829.1"/>
    <property type="molecule type" value="Genomic_DNA"/>
</dbReference>
<dbReference type="KEGG" id="vg:64947945"/>
<dbReference type="GeneID" id="64947945"/>
<evidence type="ECO:0000313" key="1">
    <source>
        <dbReference type="EMBL" id="AZV00829.1"/>
    </source>
</evidence>
<keyword evidence="2" id="KW-1185">Reference proteome</keyword>
<proteinExistence type="predicted"/>
<protein>
    <submittedName>
        <fullName evidence="1">Uncharacterized protein</fullName>
    </submittedName>
</protein>